<evidence type="ECO:0000256" key="1">
    <source>
        <dbReference type="SAM" id="MobiDB-lite"/>
    </source>
</evidence>
<dbReference type="InParanoid" id="A0A165EDE8"/>
<dbReference type="STRING" id="1353952.A0A165EDE8"/>
<feature type="region of interest" description="Disordered" evidence="1">
    <location>
        <begin position="296"/>
        <end position="334"/>
    </location>
</feature>
<feature type="compositionally biased region" description="Low complexity" evidence="1">
    <location>
        <begin position="480"/>
        <end position="494"/>
    </location>
</feature>
<evidence type="ECO:0000313" key="3">
    <source>
        <dbReference type="EMBL" id="KZT54619.1"/>
    </source>
</evidence>
<keyword evidence="2" id="KW-0812">Transmembrane</keyword>
<proteinExistence type="predicted"/>
<reference evidence="3 4" key="1">
    <citation type="journal article" date="2016" name="Mol. Biol. Evol.">
        <title>Comparative Genomics of Early-Diverging Mushroom-Forming Fungi Provides Insights into the Origins of Lignocellulose Decay Capabilities.</title>
        <authorList>
            <person name="Nagy L.G."/>
            <person name="Riley R."/>
            <person name="Tritt A."/>
            <person name="Adam C."/>
            <person name="Daum C."/>
            <person name="Floudas D."/>
            <person name="Sun H."/>
            <person name="Yadav J.S."/>
            <person name="Pangilinan J."/>
            <person name="Larsson K.H."/>
            <person name="Matsuura K."/>
            <person name="Barry K."/>
            <person name="Labutti K."/>
            <person name="Kuo R."/>
            <person name="Ohm R.A."/>
            <person name="Bhattacharya S.S."/>
            <person name="Shirouzu T."/>
            <person name="Yoshinaga Y."/>
            <person name="Martin F.M."/>
            <person name="Grigoriev I.V."/>
            <person name="Hibbett D.S."/>
        </authorList>
    </citation>
    <scope>NUCLEOTIDE SEQUENCE [LARGE SCALE GENOMIC DNA]</scope>
    <source>
        <strain evidence="3 4">HHB12733</strain>
    </source>
</reference>
<dbReference type="OrthoDB" id="2564234at2759"/>
<organism evidence="3 4">
    <name type="scientific">Calocera cornea HHB12733</name>
    <dbReference type="NCBI Taxonomy" id="1353952"/>
    <lineage>
        <taxon>Eukaryota</taxon>
        <taxon>Fungi</taxon>
        <taxon>Dikarya</taxon>
        <taxon>Basidiomycota</taxon>
        <taxon>Agaricomycotina</taxon>
        <taxon>Dacrymycetes</taxon>
        <taxon>Dacrymycetales</taxon>
        <taxon>Dacrymycetaceae</taxon>
        <taxon>Calocera</taxon>
    </lineage>
</organism>
<dbReference type="AlphaFoldDB" id="A0A165EDE8"/>
<keyword evidence="2" id="KW-0472">Membrane</keyword>
<keyword evidence="2" id="KW-1133">Transmembrane helix</keyword>
<keyword evidence="4" id="KW-1185">Reference proteome</keyword>
<name>A0A165EDE8_9BASI</name>
<accession>A0A165EDE8</accession>
<protein>
    <recommendedName>
        <fullName evidence="5">Transmembrane protein</fullName>
    </recommendedName>
</protein>
<evidence type="ECO:0008006" key="5">
    <source>
        <dbReference type="Google" id="ProtNLM"/>
    </source>
</evidence>
<evidence type="ECO:0000256" key="2">
    <source>
        <dbReference type="SAM" id="Phobius"/>
    </source>
</evidence>
<gene>
    <name evidence="3" type="ORF">CALCODRAFT_519223</name>
</gene>
<dbReference type="Proteomes" id="UP000076842">
    <property type="component" value="Unassembled WGS sequence"/>
</dbReference>
<evidence type="ECO:0000313" key="4">
    <source>
        <dbReference type="Proteomes" id="UP000076842"/>
    </source>
</evidence>
<dbReference type="EMBL" id="KV424010">
    <property type="protein sequence ID" value="KZT54619.1"/>
    <property type="molecule type" value="Genomic_DNA"/>
</dbReference>
<feature type="transmembrane region" description="Helical" evidence="2">
    <location>
        <begin position="337"/>
        <end position="364"/>
    </location>
</feature>
<sequence length="526" mass="54963">MADVQSYNLTIGEESALYEYYPGRDLDPALGWNSSYTGNIVYDFGAVGTGTPYRTTQVVTTPSAKNYATVSLSFQGTAIYMCFSAIAEADAHAVPVCSQWGGTTIAFVNDLPAGNHTAVLAAVSYVTGGHAFNFFGSVVTLTIPEGTGVPSPLAIDDTAYGWTYSPANEWSQVVDPGAVNGSFSQTCYYNGQSISSATYTATNVLALYVVGVVKADISFYTVQMNEDPPYVRNAYNFWTSKQQILFLASDLDPMQQYTIQIQNYAAQYPSPALGNDQSCLRVDAIYLFSANSAVTSNDTTASTTSTASTSNTTSATHNTSPSGASSISKASSSSPPVGVIAGSVIGGLAIITILVLALALLVWLRRRNRSQLVDLLAGKPDDASPHDLGPDTVPIPYFDDNAEVPVQPSNATIVTAGEGDGSVFRTSLSSPAAPPSSWSGQDKTSSATYNFGYTGGFAMTPFIPPSTSLFASNSTSRPAADAAVIDDPPAGAGDLETVLPAPLSSAGHSTELPTYDSIHAATASSR</sequence>
<feature type="region of interest" description="Disordered" evidence="1">
    <location>
        <begin position="480"/>
        <end position="526"/>
    </location>
</feature>